<organism evidence="1">
    <name type="scientific">Pseudomonas putida (strain ATCC 700007 / DSM 6899 / JCM 31910 / BCRC 17059 / LMG 24140 / F1)</name>
    <dbReference type="NCBI Taxonomy" id="351746"/>
    <lineage>
        <taxon>Bacteria</taxon>
        <taxon>Pseudomonadati</taxon>
        <taxon>Pseudomonadota</taxon>
        <taxon>Gammaproteobacteria</taxon>
        <taxon>Pseudomonadales</taxon>
        <taxon>Pseudomonadaceae</taxon>
        <taxon>Pseudomonas</taxon>
    </lineage>
</organism>
<sequence>MQTDDPNTCGGGRTREEALTSSRSLWMYRPFRGLDRSNLTMSGRQRDEFSMLGSKTVLRSPVEKSPSAQLISGLFF</sequence>
<gene>
    <name evidence="1" type="ordered locus">Pput_5307</name>
</gene>
<evidence type="ECO:0000313" key="1">
    <source>
        <dbReference type="EMBL" id="ABQ81425.1"/>
    </source>
</evidence>
<name>A5WBB5_PSEP1</name>
<dbReference type="HOGENOM" id="CLU_2651721_0_0_6"/>
<dbReference type="KEGG" id="ppf:Pput_5307"/>
<accession>A5WBB5</accession>
<dbReference type="AlphaFoldDB" id="A5WBB5"/>
<protein>
    <submittedName>
        <fullName evidence="1">Uncharacterized protein</fullName>
    </submittedName>
</protein>
<proteinExistence type="predicted"/>
<reference evidence="1" key="1">
    <citation type="submission" date="2007-05" db="EMBL/GenBank/DDBJ databases">
        <title>Complete sequence of Pseudomonas putida F1.</title>
        <authorList>
            <consortium name="US DOE Joint Genome Institute"/>
            <person name="Copeland A."/>
            <person name="Lucas S."/>
            <person name="Lapidus A."/>
            <person name="Barry K."/>
            <person name="Detter J.C."/>
            <person name="Glavina del Rio T."/>
            <person name="Hammon N."/>
            <person name="Israni S."/>
            <person name="Dalin E."/>
            <person name="Tice H."/>
            <person name="Pitluck S."/>
            <person name="Chain P."/>
            <person name="Malfatti S."/>
            <person name="Shin M."/>
            <person name="Vergez L."/>
            <person name="Schmutz J."/>
            <person name="Larimer F."/>
            <person name="Land M."/>
            <person name="Hauser L."/>
            <person name="Kyrpides N."/>
            <person name="Lykidis A."/>
            <person name="Parales R."/>
            <person name="Richardson P."/>
        </authorList>
    </citation>
    <scope>NUCLEOTIDE SEQUENCE [LARGE SCALE GENOMIC DNA]</scope>
    <source>
        <strain evidence="1">F1</strain>
    </source>
</reference>
<dbReference type="EMBL" id="CP000712">
    <property type="protein sequence ID" value="ABQ81425.1"/>
    <property type="molecule type" value="Genomic_DNA"/>
</dbReference>